<dbReference type="AlphaFoldDB" id="A0A4Q0A185"/>
<keyword evidence="4" id="KW-1185">Reference proteome</keyword>
<feature type="signal peptide" evidence="2">
    <location>
        <begin position="1"/>
        <end position="17"/>
    </location>
</feature>
<proteinExistence type="predicted"/>
<feature type="chain" id="PRO_5020714989" description="RlpA-like double-psi beta-barrel-protein domain-containing protein-containing protein" evidence="2">
    <location>
        <begin position="18"/>
        <end position="208"/>
    </location>
</feature>
<dbReference type="PANTHER" id="PTHR31836:SF28">
    <property type="entry name" value="SRCR DOMAIN-CONTAINING PROTEIN-RELATED"/>
    <property type="match status" value="1"/>
</dbReference>
<evidence type="ECO:0000313" key="4">
    <source>
        <dbReference type="Proteomes" id="UP000268162"/>
    </source>
</evidence>
<keyword evidence="1 2" id="KW-0732">Signal</keyword>
<accession>A0A4Q0A185</accession>
<dbReference type="Gene3D" id="2.40.40.10">
    <property type="entry name" value="RlpA-like domain"/>
    <property type="match status" value="1"/>
</dbReference>
<sequence length="208" mass="21763">MKFITIAVLAFSVLANASPIPNRGLFRRQEQPQVSNLTSNAPTEVQSAPVVTETVAPISPVPINLTTVIAAPNTIAPVTPTPVTTAPATGGIQPGTQVIGTASFDSPRPQTVGSCGPMDGLPVDVVAINGMQMNNGPNPNDNPLCHKTMTVQFEDKTSLTTKTVTVKVMDTCASCKLGEIVLSNTAAQKLGQAFMNQGRAQVSWLINQ</sequence>
<dbReference type="Proteomes" id="UP000268162">
    <property type="component" value="Unassembled WGS sequence"/>
</dbReference>
<protein>
    <recommendedName>
        <fullName evidence="5">RlpA-like double-psi beta-barrel-protein domain-containing protein-containing protein</fullName>
    </recommendedName>
</protein>
<gene>
    <name evidence="3" type="ORF">BJ085DRAFT_33875</name>
</gene>
<dbReference type="PANTHER" id="PTHR31836">
    <property type="match status" value="1"/>
</dbReference>
<dbReference type="InterPro" id="IPR036908">
    <property type="entry name" value="RlpA-like_sf"/>
</dbReference>
<evidence type="ECO:0008006" key="5">
    <source>
        <dbReference type="Google" id="ProtNLM"/>
    </source>
</evidence>
<evidence type="ECO:0000256" key="2">
    <source>
        <dbReference type="SAM" id="SignalP"/>
    </source>
</evidence>
<dbReference type="CDD" id="cd22191">
    <property type="entry name" value="DPBB_RlpA_EXP_N-like"/>
    <property type="match status" value="1"/>
</dbReference>
<dbReference type="InterPro" id="IPR051477">
    <property type="entry name" value="Expansin_CellWall"/>
</dbReference>
<dbReference type="STRING" id="215637.A0A4Q0A185"/>
<reference evidence="4" key="1">
    <citation type="journal article" date="2018" name="Nat. Microbiol.">
        <title>Leveraging single-cell genomics to expand the fungal tree of life.</title>
        <authorList>
            <person name="Ahrendt S.R."/>
            <person name="Quandt C.A."/>
            <person name="Ciobanu D."/>
            <person name="Clum A."/>
            <person name="Salamov A."/>
            <person name="Andreopoulos B."/>
            <person name="Cheng J.F."/>
            <person name="Woyke T."/>
            <person name="Pelin A."/>
            <person name="Henrissat B."/>
            <person name="Reynolds N.K."/>
            <person name="Benny G.L."/>
            <person name="Smith M.E."/>
            <person name="James T.Y."/>
            <person name="Grigoriev I.V."/>
        </authorList>
    </citation>
    <scope>NUCLEOTIDE SEQUENCE [LARGE SCALE GENOMIC DNA]</scope>
    <source>
        <strain evidence="4">RSA 468</strain>
    </source>
</reference>
<dbReference type="EMBL" id="ML002244">
    <property type="protein sequence ID" value="RKP39787.1"/>
    <property type="molecule type" value="Genomic_DNA"/>
</dbReference>
<dbReference type="SUPFAM" id="SSF50685">
    <property type="entry name" value="Barwin-like endoglucanases"/>
    <property type="match status" value="1"/>
</dbReference>
<organism evidence="3 4">
    <name type="scientific">Dimargaris cristalligena</name>
    <dbReference type="NCBI Taxonomy" id="215637"/>
    <lineage>
        <taxon>Eukaryota</taxon>
        <taxon>Fungi</taxon>
        <taxon>Fungi incertae sedis</taxon>
        <taxon>Zoopagomycota</taxon>
        <taxon>Kickxellomycotina</taxon>
        <taxon>Dimargaritomycetes</taxon>
        <taxon>Dimargaritales</taxon>
        <taxon>Dimargaritaceae</taxon>
        <taxon>Dimargaris</taxon>
    </lineage>
</organism>
<evidence type="ECO:0000313" key="3">
    <source>
        <dbReference type="EMBL" id="RKP39787.1"/>
    </source>
</evidence>
<evidence type="ECO:0000256" key="1">
    <source>
        <dbReference type="ARBA" id="ARBA00022729"/>
    </source>
</evidence>
<name>A0A4Q0A185_9FUNG</name>